<feature type="domain" description="FAD/NAD(P)-binding" evidence="7">
    <location>
        <begin position="26"/>
        <end position="129"/>
    </location>
</feature>
<keyword evidence="4" id="KW-0274">FAD</keyword>
<organism evidence="8 9">
    <name type="scientific">Gimesia panareensis</name>
    <dbReference type="NCBI Taxonomy" id="2527978"/>
    <lineage>
        <taxon>Bacteria</taxon>
        <taxon>Pseudomonadati</taxon>
        <taxon>Planctomycetota</taxon>
        <taxon>Planctomycetia</taxon>
        <taxon>Planctomycetales</taxon>
        <taxon>Planctomycetaceae</taxon>
        <taxon>Gimesia</taxon>
    </lineage>
</organism>
<comment type="cofactor">
    <cofactor evidence="1">
        <name>FAD</name>
        <dbReference type="ChEBI" id="CHEBI:57692"/>
    </cofactor>
</comment>
<dbReference type="GO" id="GO:0048038">
    <property type="term" value="F:quinone binding"/>
    <property type="evidence" value="ECO:0007669"/>
    <property type="project" value="UniProtKB-KW"/>
</dbReference>
<keyword evidence="2" id="KW-0285">Flavoprotein</keyword>
<keyword evidence="6 8" id="KW-0560">Oxidoreductase</keyword>
<gene>
    <name evidence="8" type="primary">fccB</name>
    <name evidence="8" type="ORF">Enr10x_17750</name>
</gene>
<evidence type="ECO:0000256" key="1">
    <source>
        <dbReference type="ARBA" id="ARBA00001974"/>
    </source>
</evidence>
<evidence type="ECO:0000256" key="5">
    <source>
        <dbReference type="ARBA" id="ARBA00022946"/>
    </source>
</evidence>
<dbReference type="AlphaFoldDB" id="A0A517Q4A3"/>
<evidence type="ECO:0000256" key="2">
    <source>
        <dbReference type="ARBA" id="ARBA00022630"/>
    </source>
</evidence>
<dbReference type="GO" id="GO:0070221">
    <property type="term" value="P:sulfide oxidation, using sulfide:quinone oxidoreductase"/>
    <property type="evidence" value="ECO:0007669"/>
    <property type="project" value="TreeGrafter"/>
</dbReference>
<dbReference type="InterPro" id="IPR036188">
    <property type="entry name" value="FAD/NAD-bd_sf"/>
</dbReference>
<dbReference type="GO" id="GO:0070225">
    <property type="term" value="F:sulfide dehydrogenase activity"/>
    <property type="evidence" value="ECO:0007669"/>
    <property type="project" value="UniProtKB-EC"/>
</dbReference>
<name>A0A517Q4A3_9PLAN</name>
<evidence type="ECO:0000256" key="4">
    <source>
        <dbReference type="ARBA" id="ARBA00022827"/>
    </source>
</evidence>
<dbReference type="SUPFAM" id="SSF51905">
    <property type="entry name" value="FAD/NAD(P)-binding domain"/>
    <property type="match status" value="1"/>
</dbReference>
<evidence type="ECO:0000256" key="6">
    <source>
        <dbReference type="ARBA" id="ARBA00023002"/>
    </source>
</evidence>
<protein>
    <submittedName>
        <fullName evidence="8">Sulfide dehydrogenase [flavocytochrome c] flavoprotein chain</fullName>
        <ecNumber evidence="8">1.8.2.3</ecNumber>
    </submittedName>
</protein>
<evidence type="ECO:0000256" key="3">
    <source>
        <dbReference type="ARBA" id="ARBA00022719"/>
    </source>
</evidence>
<keyword evidence="3" id="KW-0874">Quinone</keyword>
<dbReference type="PANTHER" id="PTHR10632:SF2">
    <property type="entry name" value="SULFIDE:QUINONE OXIDOREDUCTASE, MITOCHONDRIAL"/>
    <property type="match status" value="1"/>
</dbReference>
<dbReference type="EC" id="1.8.2.3" evidence="8"/>
<dbReference type="InterPro" id="IPR023753">
    <property type="entry name" value="FAD/NAD-binding_dom"/>
</dbReference>
<dbReference type="GO" id="GO:0070224">
    <property type="term" value="F:sulfide:quinone oxidoreductase activity"/>
    <property type="evidence" value="ECO:0007669"/>
    <property type="project" value="TreeGrafter"/>
</dbReference>
<feature type="domain" description="FAD/NAD(P)-binding" evidence="7">
    <location>
        <begin position="222"/>
        <end position="328"/>
    </location>
</feature>
<dbReference type="GO" id="GO:0071949">
    <property type="term" value="F:FAD binding"/>
    <property type="evidence" value="ECO:0007669"/>
    <property type="project" value="TreeGrafter"/>
</dbReference>
<dbReference type="RefSeq" id="WP_145448781.1">
    <property type="nucleotide sequence ID" value="NZ_CP037421.1"/>
</dbReference>
<dbReference type="PANTHER" id="PTHR10632">
    <property type="entry name" value="SULFIDE:QUINONE OXIDOREDUCTASE"/>
    <property type="match status" value="1"/>
</dbReference>
<accession>A0A517Q4A3</accession>
<dbReference type="InterPro" id="IPR015904">
    <property type="entry name" value="Sulphide_quinone_reductase"/>
</dbReference>
<sequence length="416" mass="46415">MSSEVIAKTENNAQVQERPESVVHHQVVIVGGGSAGITVAAKLTRGWFSDYDVAIIDPSENHFYQPAWTLVGGGTYRQEKTRRDEASVIPPKAKWIKDAVVSFNPERNRLKTRDGQTIEYDFLVVCAGIGIKWDAITGLQDALGKDGVCSNYSFESVGSTWENIRNFKGGTAIFTQPETGIKCGGAPQKICYLADDYFRKSGVRDKTHIIFASGSGSIFAVEKYRKTLEQVIKRKNIDTRFNQKLVAISTETKEAIFRHMETGEETSIQYDMIHVTPPMGPPAFIANSPLADEKGWVDVDKYSLQHVRYPNVFALGDSSNLPTSKTAAAIRKQAPVAVKNLKSAIDGKPLTAKYNGYTSCPLVTGYGKLVLAEFDYDKHPNETFPFDQSKERWSMWVLKKYFLPLLYWKGMLKGRA</sequence>
<evidence type="ECO:0000313" key="9">
    <source>
        <dbReference type="Proteomes" id="UP000315647"/>
    </source>
</evidence>
<dbReference type="EMBL" id="CP037421">
    <property type="protein sequence ID" value="QDT26471.1"/>
    <property type="molecule type" value="Genomic_DNA"/>
</dbReference>
<dbReference type="FunFam" id="3.50.50.60:FF:000034">
    <property type="entry name" value="sulfide:quinone oxidoreductase, mitochondrial"/>
    <property type="match status" value="1"/>
</dbReference>
<keyword evidence="5" id="KW-0809">Transit peptide</keyword>
<evidence type="ECO:0000259" key="7">
    <source>
        <dbReference type="Pfam" id="PF07992"/>
    </source>
</evidence>
<keyword evidence="9" id="KW-1185">Reference proteome</keyword>
<dbReference type="Gene3D" id="3.50.50.60">
    <property type="entry name" value="FAD/NAD(P)-binding domain"/>
    <property type="match status" value="2"/>
</dbReference>
<proteinExistence type="predicted"/>
<evidence type="ECO:0000313" key="8">
    <source>
        <dbReference type="EMBL" id="QDT26471.1"/>
    </source>
</evidence>
<dbReference type="Proteomes" id="UP000315647">
    <property type="component" value="Chromosome"/>
</dbReference>
<dbReference type="Pfam" id="PF07992">
    <property type="entry name" value="Pyr_redox_2"/>
    <property type="match status" value="2"/>
</dbReference>
<reference evidence="8 9" key="1">
    <citation type="submission" date="2019-03" db="EMBL/GenBank/DDBJ databases">
        <title>Deep-cultivation of Planctomycetes and their phenomic and genomic characterization uncovers novel biology.</title>
        <authorList>
            <person name="Wiegand S."/>
            <person name="Jogler M."/>
            <person name="Boedeker C."/>
            <person name="Pinto D."/>
            <person name="Vollmers J."/>
            <person name="Rivas-Marin E."/>
            <person name="Kohn T."/>
            <person name="Peeters S.H."/>
            <person name="Heuer A."/>
            <person name="Rast P."/>
            <person name="Oberbeckmann S."/>
            <person name="Bunk B."/>
            <person name="Jeske O."/>
            <person name="Meyerdierks A."/>
            <person name="Storesund J.E."/>
            <person name="Kallscheuer N."/>
            <person name="Luecker S."/>
            <person name="Lage O.M."/>
            <person name="Pohl T."/>
            <person name="Merkel B.J."/>
            <person name="Hornburger P."/>
            <person name="Mueller R.-W."/>
            <person name="Bruemmer F."/>
            <person name="Labrenz M."/>
            <person name="Spormann A.M."/>
            <person name="Op den Camp H."/>
            <person name="Overmann J."/>
            <person name="Amann R."/>
            <person name="Jetten M.S.M."/>
            <person name="Mascher T."/>
            <person name="Medema M.H."/>
            <person name="Devos D.P."/>
            <person name="Kaster A.-K."/>
            <person name="Ovreas L."/>
            <person name="Rohde M."/>
            <person name="Galperin M.Y."/>
            <person name="Jogler C."/>
        </authorList>
    </citation>
    <scope>NUCLEOTIDE SEQUENCE [LARGE SCALE GENOMIC DNA]</scope>
    <source>
        <strain evidence="8 9">Enr10</strain>
    </source>
</reference>